<dbReference type="PROSITE" id="PS50240">
    <property type="entry name" value="TRYPSIN_DOM"/>
    <property type="match status" value="1"/>
</dbReference>
<dbReference type="GO" id="GO:0005576">
    <property type="term" value="C:extracellular region"/>
    <property type="evidence" value="ECO:0007669"/>
    <property type="project" value="UniProtKB-SubCell"/>
</dbReference>
<keyword evidence="3" id="KW-1015">Disulfide bond</keyword>
<evidence type="ECO:0000256" key="2">
    <source>
        <dbReference type="ARBA" id="ARBA00023145"/>
    </source>
</evidence>
<keyword evidence="7" id="KW-1185">Reference proteome</keyword>
<dbReference type="InterPro" id="IPR001254">
    <property type="entry name" value="Trypsin_dom"/>
</dbReference>
<dbReference type="InParanoid" id="A0A6J2W920"/>
<dbReference type="GO" id="GO:0006508">
    <property type="term" value="P:proteolysis"/>
    <property type="evidence" value="ECO:0007669"/>
    <property type="project" value="InterPro"/>
</dbReference>
<name>A0A6J2W920_CHACN</name>
<dbReference type="RefSeq" id="XP_030640763.1">
    <property type="nucleotide sequence ID" value="XM_030784903.1"/>
</dbReference>
<dbReference type="InterPro" id="IPR018114">
    <property type="entry name" value="TRYPSIN_HIS"/>
</dbReference>
<dbReference type="EC" id="3.4.21.4" evidence="5"/>
<dbReference type="Pfam" id="PF00089">
    <property type="entry name" value="Trypsin"/>
    <property type="match status" value="1"/>
</dbReference>
<dbReference type="InterPro" id="IPR009003">
    <property type="entry name" value="Peptidase_S1_PA"/>
</dbReference>
<comment type="subcellular location">
    <subcellularLocation>
        <location evidence="1">Secreted</location>
        <location evidence="1">Extracellular space</location>
    </subcellularLocation>
</comment>
<dbReference type="Proteomes" id="UP000504632">
    <property type="component" value="Chromosome 9"/>
</dbReference>
<dbReference type="SUPFAM" id="SSF50494">
    <property type="entry name" value="Trypsin-like serine proteases"/>
    <property type="match status" value="1"/>
</dbReference>
<dbReference type="PANTHER" id="PTHR24271">
    <property type="entry name" value="KALLIKREIN-RELATED"/>
    <property type="match status" value="1"/>
</dbReference>
<sequence>MVSVQKDNEHYCGGFLVSHFFVMTAAHCWEKGMELTVVLGAHDLSIKETFSYRLSVKLYHVYPGFNKTTLKNDIMLLQLPQKAQKSKTVDTIPFARKDKKVKAGAKCDVAGWGSKKRNGPRAPKLHEADVKVASKKKCQAYRSYDPSVMLCIGGKAGFCKGDSGGPLVCEKEAVGLVSFNEKGNCDKPTIPNVYTKISAFVPWVEAVIKSVK</sequence>
<dbReference type="CDD" id="cd00190">
    <property type="entry name" value="Tryp_SPc"/>
    <property type="match status" value="1"/>
</dbReference>
<keyword evidence="2" id="KW-0865">Zymogen</keyword>
<dbReference type="OrthoDB" id="5597713at2759"/>
<evidence type="ECO:0000256" key="3">
    <source>
        <dbReference type="ARBA" id="ARBA00023157"/>
    </source>
</evidence>
<dbReference type="AlphaFoldDB" id="A0A6J2W920"/>
<dbReference type="SMART" id="SM00020">
    <property type="entry name" value="Tryp_SPc"/>
    <property type="match status" value="1"/>
</dbReference>
<dbReference type="InterPro" id="IPR001314">
    <property type="entry name" value="Peptidase_S1A"/>
</dbReference>
<accession>A0A6J2W920</accession>
<feature type="domain" description="Peptidase S1" evidence="6">
    <location>
        <begin position="1"/>
        <end position="209"/>
    </location>
</feature>
<evidence type="ECO:0000256" key="5">
    <source>
        <dbReference type="ARBA" id="ARBA00038868"/>
    </source>
</evidence>
<dbReference type="InterPro" id="IPR043504">
    <property type="entry name" value="Peptidase_S1_PA_chymotrypsin"/>
</dbReference>
<dbReference type="PROSITE" id="PS00134">
    <property type="entry name" value="TRYPSIN_HIS"/>
    <property type="match status" value="1"/>
</dbReference>
<dbReference type="FunFam" id="2.40.10.10:FF:000005">
    <property type="entry name" value="Serine protease 37"/>
    <property type="match status" value="1"/>
</dbReference>
<evidence type="ECO:0000313" key="7">
    <source>
        <dbReference type="Proteomes" id="UP000504632"/>
    </source>
</evidence>
<protein>
    <recommendedName>
        <fullName evidence="5">trypsin</fullName>
        <ecNumber evidence="5">3.4.21.4</ecNumber>
    </recommendedName>
</protein>
<evidence type="ECO:0000256" key="1">
    <source>
        <dbReference type="ARBA" id="ARBA00004239"/>
    </source>
</evidence>
<evidence type="ECO:0000313" key="8">
    <source>
        <dbReference type="RefSeq" id="XP_030640763.1"/>
    </source>
</evidence>
<dbReference type="GO" id="GO:0004252">
    <property type="term" value="F:serine-type endopeptidase activity"/>
    <property type="evidence" value="ECO:0007669"/>
    <property type="project" value="UniProtKB-EC"/>
</dbReference>
<reference evidence="8" key="1">
    <citation type="submission" date="2025-08" db="UniProtKB">
        <authorList>
            <consortium name="RefSeq"/>
        </authorList>
    </citation>
    <scope>IDENTIFICATION</scope>
</reference>
<evidence type="ECO:0000259" key="6">
    <source>
        <dbReference type="PROSITE" id="PS50240"/>
    </source>
</evidence>
<proteinExistence type="predicted"/>
<dbReference type="PANTHER" id="PTHR24271:SF87">
    <property type="entry name" value="ARGININE ESTERASE-LIKE-RELATED"/>
    <property type="match status" value="1"/>
</dbReference>
<gene>
    <name evidence="8" type="primary">LOC115821141</name>
</gene>
<dbReference type="GeneID" id="115821141"/>
<dbReference type="PRINTS" id="PR00722">
    <property type="entry name" value="CHYMOTRYPSIN"/>
</dbReference>
<comment type="catalytic activity">
    <reaction evidence="4">
        <text>Preferential cleavage: Arg-|-Xaa, Lys-|-Xaa.</text>
        <dbReference type="EC" id="3.4.21.4"/>
    </reaction>
</comment>
<organism evidence="7 8">
    <name type="scientific">Chanos chanos</name>
    <name type="common">Milkfish</name>
    <name type="synonym">Mugil chanos</name>
    <dbReference type="NCBI Taxonomy" id="29144"/>
    <lineage>
        <taxon>Eukaryota</taxon>
        <taxon>Metazoa</taxon>
        <taxon>Chordata</taxon>
        <taxon>Craniata</taxon>
        <taxon>Vertebrata</taxon>
        <taxon>Euteleostomi</taxon>
        <taxon>Actinopterygii</taxon>
        <taxon>Neopterygii</taxon>
        <taxon>Teleostei</taxon>
        <taxon>Ostariophysi</taxon>
        <taxon>Gonorynchiformes</taxon>
        <taxon>Chanidae</taxon>
        <taxon>Chanos</taxon>
    </lineage>
</organism>
<evidence type="ECO:0000256" key="4">
    <source>
        <dbReference type="ARBA" id="ARBA00036320"/>
    </source>
</evidence>
<dbReference type="Gene3D" id="2.40.10.10">
    <property type="entry name" value="Trypsin-like serine proteases"/>
    <property type="match status" value="2"/>
</dbReference>